<evidence type="ECO:0000259" key="2">
    <source>
        <dbReference type="Pfam" id="PF16064"/>
    </source>
</evidence>
<evidence type="ECO:0000313" key="5">
    <source>
        <dbReference type="Proteomes" id="UP000030765"/>
    </source>
</evidence>
<reference evidence="4" key="2">
    <citation type="submission" date="2020-05" db="UniProtKB">
        <authorList>
            <consortium name="EnsemblMetazoa"/>
        </authorList>
    </citation>
    <scope>IDENTIFICATION</scope>
</reference>
<organism evidence="3">
    <name type="scientific">Anopheles sinensis</name>
    <name type="common">Mosquito</name>
    <dbReference type="NCBI Taxonomy" id="74873"/>
    <lineage>
        <taxon>Eukaryota</taxon>
        <taxon>Metazoa</taxon>
        <taxon>Ecdysozoa</taxon>
        <taxon>Arthropoda</taxon>
        <taxon>Hexapoda</taxon>
        <taxon>Insecta</taxon>
        <taxon>Pterygota</taxon>
        <taxon>Neoptera</taxon>
        <taxon>Endopterygota</taxon>
        <taxon>Diptera</taxon>
        <taxon>Nematocera</taxon>
        <taxon>Culicoidea</taxon>
        <taxon>Culicidae</taxon>
        <taxon>Anophelinae</taxon>
        <taxon>Anopheles</taxon>
    </lineage>
</organism>
<evidence type="ECO:0000313" key="4">
    <source>
        <dbReference type="EnsemblMetazoa" id="ASIC015210-PA"/>
    </source>
</evidence>
<evidence type="ECO:0000256" key="1">
    <source>
        <dbReference type="SAM" id="MobiDB-lite"/>
    </source>
</evidence>
<reference evidence="3 5" key="1">
    <citation type="journal article" date="2014" name="BMC Genomics">
        <title>Genome sequence of Anopheles sinensis provides insight into genetics basis of mosquito competence for malaria parasites.</title>
        <authorList>
            <person name="Zhou D."/>
            <person name="Zhang D."/>
            <person name="Ding G."/>
            <person name="Shi L."/>
            <person name="Hou Q."/>
            <person name="Ye Y."/>
            <person name="Xu Y."/>
            <person name="Zhou H."/>
            <person name="Xiong C."/>
            <person name="Li S."/>
            <person name="Yu J."/>
            <person name="Hong S."/>
            <person name="Yu X."/>
            <person name="Zou P."/>
            <person name="Chen C."/>
            <person name="Chang X."/>
            <person name="Wang W."/>
            <person name="Lv Y."/>
            <person name="Sun Y."/>
            <person name="Ma L."/>
            <person name="Shen B."/>
            <person name="Zhu C."/>
        </authorList>
    </citation>
    <scope>NUCLEOTIDE SEQUENCE [LARGE SCALE GENOMIC DNA]</scope>
</reference>
<dbReference type="Proteomes" id="UP000030765">
    <property type="component" value="Unassembled WGS sequence"/>
</dbReference>
<gene>
    <name evidence="3" type="ORF">ZHAS_00015210</name>
</gene>
<sequence>MADNKHQYLSVVNQLCGKNRELQALRKSGVLYRRAARLLTKSDHPENIVKVITTSDPQLPSSSKQIVLYPSSGTDKDPLEETDEAFFLEVDDYEVQGELDNITAGPSKPQVTNSSTSFTSTSGNTSTAATKPRPTVVLTSTPGKVLKNIKPDPDSTAILVTKQMLRDTVNEAVKEALKPILSRLTTIEASIGSVFKAVVTPPMGSSQLEAFEFVQIDSAPGIEEFNQQLAENEEFFKDVLNWLQAHILVTDSRKRMSKALKALFTPEAMCCISWTGRGTKGEKLAMSRQRAIIDLFKKIGTTVLSIVDDRTVADFFILKLRYASFNLHRKLNNQQSDEN</sequence>
<name>A0A084WAE3_ANOSI</name>
<dbReference type="OrthoDB" id="7737889at2759"/>
<accession>A0A084WAE3</accession>
<dbReference type="EMBL" id="ATLV01022111">
    <property type="status" value="NOT_ANNOTATED_CDS"/>
    <property type="molecule type" value="Genomic_DNA"/>
</dbReference>
<protein>
    <submittedName>
        <fullName evidence="3">AGAP005307-PA-like protein</fullName>
    </submittedName>
    <submittedName>
        <fullName evidence="4">DUF4806 domain-containing protein</fullName>
    </submittedName>
</protein>
<dbReference type="InterPro" id="IPR032071">
    <property type="entry name" value="DUF4806"/>
</dbReference>
<feature type="compositionally biased region" description="Low complexity" evidence="1">
    <location>
        <begin position="112"/>
        <end position="130"/>
    </location>
</feature>
<dbReference type="VEuPathDB" id="VectorBase:ASIS022102"/>
<dbReference type="AlphaFoldDB" id="A0A084WAE3"/>
<dbReference type="VEuPathDB" id="VectorBase:ASIC015210"/>
<evidence type="ECO:0000313" key="3">
    <source>
        <dbReference type="EMBL" id="KFB47187.1"/>
    </source>
</evidence>
<keyword evidence="5" id="KW-1185">Reference proteome</keyword>
<proteinExistence type="predicted"/>
<feature type="domain" description="DUF4806" evidence="2">
    <location>
        <begin position="216"/>
        <end position="296"/>
    </location>
</feature>
<dbReference type="EMBL" id="KE525328">
    <property type="protein sequence ID" value="KFB47187.1"/>
    <property type="molecule type" value="Genomic_DNA"/>
</dbReference>
<feature type="region of interest" description="Disordered" evidence="1">
    <location>
        <begin position="101"/>
        <end position="134"/>
    </location>
</feature>
<dbReference type="Pfam" id="PF16064">
    <property type="entry name" value="DUF4806"/>
    <property type="match status" value="1"/>
</dbReference>
<dbReference type="EnsemblMetazoa" id="ASIC015210-RA">
    <property type="protein sequence ID" value="ASIC015210-PA"/>
    <property type="gene ID" value="ASIC015210"/>
</dbReference>